<keyword evidence="3" id="KW-1003">Cell membrane</keyword>
<dbReference type="PANTHER" id="PTHR43005">
    <property type="entry name" value="BLR7065 PROTEIN"/>
    <property type="match status" value="1"/>
</dbReference>
<evidence type="ECO:0000256" key="2">
    <source>
        <dbReference type="ARBA" id="ARBA00022448"/>
    </source>
</evidence>
<keyword evidence="5 7" id="KW-1133">Transmembrane helix</keyword>
<feature type="transmembrane region" description="Helical" evidence="7">
    <location>
        <begin position="204"/>
        <end position="222"/>
    </location>
</feature>
<keyword evidence="10" id="KW-1185">Reference proteome</keyword>
<comment type="similarity">
    <text evidence="7">Belongs to the binding-protein-dependent transport system permease family.</text>
</comment>
<evidence type="ECO:0000313" key="9">
    <source>
        <dbReference type="EMBL" id="AYO29750.1"/>
    </source>
</evidence>
<feature type="transmembrane region" description="Helical" evidence="7">
    <location>
        <begin position="107"/>
        <end position="128"/>
    </location>
</feature>
<dbReference type="SUPFAM" id="SSF161098">
    <property type="entry name" value="MetI-like"/>
    <property type="match status" value="1"/>
</dbReference>
<evidence type="ECO:0000313" key="10">
    <source>
        <dbReference type="Proteomes" id="UP000280960"/>
    </source>
</evidence>
<keyword evidence="4 7" id="KW-0812">Transmembrane</keyword>
<accession>A0A3G2R2T0</accession>
<feature type="transmembrane region" description="Helical" evidence="7">
    <location>
        <begin position="12"/>
        <end position="33"/>
    </location>
</feature>
<reference evidence="9 10" key="1">
    <citation type="submission" date="2018-10" db="EMBL/GenBank/DDBJ databases">
        <authorList>
            <person name="Zhang X."/>
        </authorList>
    </citation>
    <scope>NUCLEOTIDE SEQUENCE [LARGE SCALE GENOMIC DNA]</scope>
    <source>
        <strain evidence="9 10">SK-G1</strain>
    </source>
</reference>
<evidence type="ECO:0000256" key="5">
    <source>
        <dbReference type="ARBA" id="ARBA00022989"/>
    </source>
</evidence>
<dbReference type="EMBL" id="CP033169">
    <property type="protein sequence ID" value="AYO29750.1"/>
    <property type="molecule type" value="Genomic_DNA"/>
</dbReference>
<evidence type="ECO:0000256" key="7">
    <source>
        <dbReference type="RuleBase" id="RU363032"/>
    </source>
</evidence>
<evidence type="ECO:0000256" key="6">
    <source>
        <dbReference type="ARBA" id="ARBA00023136"/>
    </source>
</evidence>
<comment type="subcellular location">
    <subcellularLocation>
        <location evidence="1 7">Cell membrane</location>
        <topology evidence="1 7">Multi-pass membrane protein</topology>
    </subcellularLocation>
</comment>
<dbReference type="InterPro" id="IPR035906">
    <property type="entry name" value="MetI-like_sf"/>
</dbReference>
<keyword evidence="2 7" id="KW-0813">Transport</keyword>
<keyword evidence="6 7" id="KW-0472">Membrane</keyword>
<evidence type="ECO:0000256" key="4">
    <source>
        <dbReference type="ARBA" id="ARBA00022692"/>
    </source>
</evidence>
<dbReference type="AlphaFoldDB" id="A0A3G2R2T0"/>
<dbReference type="Proteomes" id="UP000280960">
    <property type="component" value="Chromosome"/>
</dbReference>
<dbReference type="InterPro" id="IPR000515">
    <property type="entry name" value="MetI-like"/>
</dbReference>
<evidence type="ECO:0000256" key="1">
    <source>
        <dbReference type="ARBA" id="ARBA00004651"/>
    </source>
</evidence>
<organism evidence="9 10">
    <name type="scientific">Biomaibacter acetigenes</name>
    <dbReference type="NCBI Taxonomy" id="2316383"/>
    <lineage>
        <taxon>Bacteria</taxon>
        <taxon>Bacillati</taxon>
        <taxon>Bacillota</taxon>
        <taxon>Clostridia</taxon>
        <taxon>Thermosediminibacterales</taxon>
        <taxon>Tepidanaerobacteraceae</taxon>
        <taxon>Biomaibacter</taxon>
    </lineage>
</organism>
<feature type="transmembrane region" description="Helical" evidence="7">
    <location>
        <begin position="74"/>
        <end position="95"/>
    </location>
</feature>
<evidence type="ECO:0000259" key="8">
    <source>
        <dbReference type="PROSITE" id="PS50928"/>
    </source>
</evidence>
<feature type="domain" description="ABC transmembrane type-1" evidence="8">
    <location>
        <begin position="70"/>
        <end position="284"/>
    </location>
</feature>
<dbReference type="Gene3D" id="1.10.3720.10">
    <property type="entry name" value="MetI-like"/>
    <property type="match status" value="1"/>
</dbReference>
<sequence length="292" mass="33308">MRAKTYRENKTAYFFILPAMLFIIGIIIFPLLYSVYISFFDFNIFTKHPPFIGLKNYIDIFKSDYFWYSIGRTAYFTVISVGLELVLGFLVALLLNQEFKGRSLARTLLILPWALPTVVNGVLWTWIYDPNYGALNALLKSLGIISQYKNWLGTAFSAMNAVIVADVWKNTSFIAMVLLAAMQNIPKDYYEAAIIDGASRLKNVFYITLPLLRPAILVAVVIRTMEAFKVFDIIYIMTKGGPANGTQVISYYTYINSFQYSKYGYGAALSYIVSLVILIFALFYIKILYKKS</sequence>
<dbReference type="CDD" id="cd06261">
    <property type="entry name" value="TM_PBP2"/>
    <property type="match status" value="1"/>
</dbReference>
<dbReference type="GO" id="GO:0005886">
    <property type="term" value="C:plasma membrane"/>
    <property type="evidence" value="ECO:0007669"/>
    <property type="project" value="UniProtKB-SubCell"/>
</dbReference>
<dbReference type="RefSeq" id="WP_120767920.1">
    <property type="nucleotide sequence ID" value="NZ_CP033169.1"/>
</dbReference>
<dbReference type="PANTHER" id="PTHR43005:SF1">
    <property type="entry name" value="SPERMIDINE_PUTRESCINE TRANSPORT SYSTEM PERMEASE PROTEIN"/>
    <property type="match status" value="1"/>
</dbReference>
<gene>
    <name evidence="9" type="ORF">D2962_03220</name>
</gene>
<dbReference type="KEGG" id="bacg:D2962_03220"/>
<dbReference type="GO" id="GO:0055085">
    <property type="term" value="P:transmembrane transport"/>
    <property type="evidence" value="ECO:0007669"/>
    <property type="project" value="InterPro"/>
</dbReference>
<dbReference type="Pfam" id="PF00528">
    <property type="entry name" value="BPD_transp_1"/>
    <property type="match status" value="1"/>
</dbReference>
<name>A0A3G2R2T0_9FIRM</name>
<evidence type="ECO:0000256" key="3">
    <source>
        <dbReference type="ARBA" id="ARBA00022475"/>
    </source>
</evidence>
<feature type="transmembrane region" description="Helical" evidence="7">
    <location>
        <begin position="263"/>
        <end position="285"/>
    </location>
</feature>
<protein>
    <submittedName>
        <fullName evidence="9">ABC transporter permease subunit</fullName>
    </submittedName>
</protein>
<proteinExistence type="inferred from homology"/>
<dbReference type="PROSITE" id="PS50928">
    <property type="entry name" value="ABC_TM1"/>
    <property type="match status" value="1"/>
</dbReference>